<dbReference type="PANTHER" id="PTHR36747">
    <property type="entry name" value="HYDROXYPROLINE-RICH GLYCOPROTEIN FAMILY PROTEIN"/>
    <property type="match status" value="1"/>
</dbReference>
<name>A0AAD5BUB6_AMBAR</name>
<reference evidence="2" key="1">
    <citation type="submission" date="2022-06" db="EMBL/GenBank/DDBJ databases">
        <title>Uncovering the hologenomic basis of an extraordinary plant invasion.</title>
        <authorList>
            <person name="Bieker V.C."/>
            <person name="Martin M.D."/>
            <person name="Gilbert T."/>
            <person name="Hodgins K."/>
            <person name="Battlay P."/>
            <person name="Petersen B."/>
            <person name="Wilson J."/>
        </authorList>
    </citation>
    <scope>NUCLEOTIDE SEQUENCE</scope>
    <source>
        <strain evidence="2">AA19_3_7</strain>
        <tissue evidence="2">Leaf</tissue>
    </source>
</reference>
<evidence type="ECO:0000256" key="1">
    <source>
        <dbReference type="SAM" id="MobiDB-lite"/>
    </source>
</evidence>
<evidence type="ECO:0000313" key="2">
    <source>
        <dbReference type="EMBL" id="KAI7729622.1"/>
    </source>
</evidence>
<dbReference type="EMBL" id="JAMZMK010010958">
    <property type="protein sequence ID" value="KAI7729622.1"/>
    <property type="molecule type" value="Genomic_DNA"/>
</dbReference>
<accession>A0AAD5BUB6</accession>
<organism evidence="2 3">
    <name type="scientific">Ambrosia artemisiifolia</name>
    <name type="common">Common ragweed</name>
    <dbReference type="NCBI Taxonomy" id="4212"/>
    <lineage>
        <taxon>Eukaryota</taxon>
        <taxon>Viridiplantae</taxon>
        <taxon>Streptophyta</taxon>
        <taxon>Embryophyta</taxon>
        <taxon>Tracheophyta</taxon>
        <taxon>Spermatophyta</taxon>
        <taxon>Magnoliopsida</taxon>
        <taxon>eudicotyledons</taxon>
        <taxon>Gunneridae</taxon>
        <taxon>Pentapetalae</taxon>
        <taxon>asterids</taxon>
        <taxon>campanulids</taxon>
        <taxon>Asterales</taxon>
        <taxon>Asteraceae</taxon>
        <taxon>Asteroideae</taxon>
        <taxon>Heliantheae alliance</taxon>
        <taxon>Heliantheae</taxon>
        <taxon>Ambrosia</taxon>
    </lineage>
</organism>
<keyword evidence="3" id="KW-1185">Reference proteome</keyword>
<proteinExistence type="predicted"/>
<dbReference type="PANTHER" id="PTHR36747:SF1">
    <property type="entry name" value="HYDROXYPROLINE-RICH GLYCOPROTEIN FAMILY PROTEIN"/>
    <property type="match status" value="1"/>
</dbReference>
<feature type="compositionally biased region" description="Pro residues" evidence="1">
    <location>
        <begin position="8"/>
        <end position="18"/>
    </location>
</feature>
<sequence length="105" mass="11224">MDKKSPSSPSPKTPPPVQPLMMNSPASASGSGKIGTPNRLSVPKAFKYPEMYKSPTDQIMSPVSKGLLARTKSLKSSTLLPPSSSRSQEHKVPCSRFQDVGALKI</sequence>
<protein>
    <submittedName>
        <fullName evidence="2">Uncharacterized protein</fullName>
    </submittedName>
</protein>
<gene>
    <name evidence="2" type="ORF">M8C21_003916</name>
</gene>
<comment type="caution">
    <text evidence="2">The sequence shown here is derived from an EMBL/GenBank/DDBJ whole genome shotgun (WGS) entry which is preliminary data.</text>
</comment>
<feature type="compositionally biased region" description="Low complexity" evidence="1">
    <location>
        <begin position="73"/>
        <end position="86"/>
    </location>
</feature>
<evidence type="ECO:0000313" key="3">
    <source>
        <dbReference type="Proteomes" id="UP001206925"/>
    </source>
</evidence>
<feature type="region of interest" description="Disordered" evidence="1">
    <location>
        <begin position="1"/>
        <end position="41"/>
    </location>
</feature>
<feature type="region of interest" description="Disordered" evidence="1">
    <location>
        <begin position="73"/>
        <end position="105"/>
    </location>
</feature>
<dbReference type="AlphaFoldDB" id="A0AAD5BUB6"/>
<dbReference type="Proteomes" id="UP001206925">
    <property type="component" value="Unassembled WGS sequence"/>
</dbReference>